<dbReference type="Proteomes" id="UP000236268">
    <property type="component" value="Unassembled WGS sequence"/>
</dbReference>
<keyword evidence="1" id="KW-0067">ATP-binding</keyword>
<evidence type="ECO:0000313" key="5">
    <source>
        <dbReference type="EMBL" id="PNQ99368.1"/>
    </source>
</evidence>
<keyword evidence="1" id="KW-0436">Ligase</keyword>
<dbReference type="HAMAP" id="MF_00122">
    <property type="entry name" value="GatC"/>
    <property type="match status" value="1"/>
</dbReference>
<evidence type="ECO:0000313" key="2">
    <source>
        <dbReference type="EMBL" id="AIB14014.1"/>
    </source>
</evidence>
<dbReference type="EMBL" id="CP032322">
    <property type="protein sequence ID" value="QCN96629.1"/>
    <property type="molecule type" value="Genomic_DNA"/>
</dbReference>
<evidence type="ECO:0000313" key="6">
    <source>
        <dbReference type="EMBL" id="QCN96629.1"/>
    </source>
</evidence>
<proteinExistence type="inferred from homology"/>
<evidence type="ECO:0000313" key="10">
    <source>
        <dbReference type="Proteomes" id="UP000325333"/>
    </source>
</evidence>
<comment type="similarity">
    <text evidence="1">Belongs to the GatC family.</text>
</comment>
<dbReference type="EMBL" id="JBJLSN010000034">
    <property type="protein sequence ID" value="MFL7903616.1"/>
    <property type="molecule type" value="Genomic_DNA"/>
</dbReference>
<organism evidence="2 7">
    <name type="scientific">Azospirillum argentinense</name>
    <dbReference type="NCBI Taxonomy" id="2970906"/>
    <lineage>
        <taxon>Bacteria</taxon>
        <taxon>Pseudomonadati</taxon>
        <taxon>Pseudomonadota</taxon>
        <taxon>Alphaproteobacteria</taxon>
        <taxon>Rhodospirillales</taxon>
        <taxon>Azospirillaceae</taxon>
        <taxon>Azospirillum</taxon>
    </lineage>
</organism>
<dbReference type="InterPro" id="IPR036113">
    <property type="entry name" value="Asp/Glu-ADT_sf_sub_c"/>
</dbReference>
<keyword evidence="1" id="KW-0648">Protein biosynthesis</keyword>
<dbReference type="GO" id="GO:0005524">
    <property type="term" value="F:ATP binding"/>
    <property type="evidence" value="ECO:0007669"/>
    <property type="project" value="UniProtKB-KW"/>
</dbReference>
<dbReference type="EMBL" id="VEWN01000007">
    <property type="protein sequence ID" value="KAA1055028.1"/>
    <property type="molecule type" value="Genomic_DNA"/>
</dbReference>
<dbReference type="Proteomes" id="UP000027186">
    <property type="component" value="Plasmid AbAZ39_p1"/>
</dbReference>
<name>A0A060DST9_9PROT</name>
<evidence type="ECO:0000313" key="11">
    <source>
        <dbReference type="Proteomes" id="UP001628281"/>
    </source>
</evidence>
<evidence type="ECO:0000256" key="1">
    <source>
        <dbReference type="HAMAP-Rule" id="MF_00122"/>
    </source>
</evidence>
<reference evidence="2 7" key="1">
    <citation type="journal article" date="2014" name="Genome Announc.">
        <title>Complete Genome Sequence of the Model Rhizosphere Strain Azospirillum brasilense Az39, Successfully Applied in Agriculture.</title>
        <authorList>
            <person name="Rivera D."/>
            <person name="Revale S."/>
            <person name="Molina R."/>
            <person name="Gualpa J."/>
            <person name="Puente M."/>
            <person name="Maroniche G."/>
            <person name="Paris G."/>
            <person name="Baker D."/>
            <person name="Clavijo B."/>
            <person name="McLay K."/>
            <person name="Spaepen S."/>
            <person name="Perticari A."/>
            <person name="Vazquez M."/>
            <person name="Wisniewski-Dye F."/>
            <person name="Watkins C."/>
            <person name="Martinez-Abarca F."/>
            <person name="Vanderleyden J."/>
            <person name="Cassan F."/>
        </authorList>
    </citation>
    <scope>NUCLEOTIDE SEQUENCE [LARGE SCALE GENOMIC DNA]</scope>
    <source>
        <strain evidence="2 7">Az39</strain>
        <plasmid evidence="2">AbAZ39_p1</plasmid>
    </source>
</reference>
<dbReference type="KEGG" id="abq:ABAZ39_18995"/>
<reference evidence="3 10" key="4">
    <citation type="submission" date="2019-07" db="EMBL/GenBank/DDBJ databases">
        <title>Genome sequencing of the stress-tolerant strain Azospirillum brasilense Az19.</title>
        <authorList>
            <person name="Maroniche G.A."/>
            <person name="Garcia J.E."/>
            <person name="Pagnussat L."/>
            <person name="Amenta M."/>
            <person name="Creus C.M."/>
        </authorList>
    </citation>
    <scope>NUCLEOTIDE SEQUENCE [LARGE SCALE GENOMIC DNA]</scope>
    <source>
        <strain evidence="3 10">Az19</strain>
    </source>
</reference>
<dbReference type="GO" id="GO:0016740">
    <property type="term" value="F:transferase activity"/>
    <property type="evidence" value="ECO:0007669"/>
    <property type="project" value="UniProtKB-KW"/>
</dbReference>
<geneLocation type="plasmid" evidence="5">
    <name>p4unnamed</name>
</geneLocation>
<evidence type="ECO:0000313" key="8">
    <source>
        <dbReference type="Proteomes" id="UP000236268"/>
    </source>
</evidence>
<sequence>MSLDKATVAKIAHLARIKVPDDELDHLAGELSQILTFVEQLGEVDTQDVPPMTSVAAQTLRRRKDEVTDGGYRDAVLSNGPETAEGFYVVPKVVE</sequence>
<evidence type="ECO:0000313" key="4">
    <source>
        <dbReference type="EMBL" id="MFL7903616.1"/>
    </source>
</evidence>
<evidence type="ECO:0000313" key="7">
    <source>
        <dbReference type="Proteomes" id="UP000027186"/>
    </source>
</evidence>
<evidence type="ECO:0000313" key="3">
    <source>
        <dbReference type="EMBL" id="KAA1055028.1"/>
    </source>
</evidence>
<dbReference type="RefSeq" id="WP_014198426.1">
    <property type="nucleotide sequence ID" value="NZ_CP007794.1"/>
</dbReference>
<keyword evidence="2" id="KW-0614">Plasmid</keyword>
<dbReference type="GO" id="GO:0050567">
    <property type="term" value="F:glutaminyl-tRNA synthase (glutamine-hydrolyzing) activity"/>
    <property type="evidence" value="ECO:0007669"/>
    <property type="project" value="UniProtKB-UniRule"/>
</dbReference>
<dbReference type="GO" id="GO:0006450">
    <property type="term" value="P:regulation of translational fidelity"/>
    <property type="evidence" value="ECO:0007669"/>
    <property type="project" value="InterPro"/>
</dbReference>
<keyword evidence="1" id="KW-0547">Nucleotide-binding</keyword>
<evidence type="ECO:0000313" key="9">
    <source>
        <dbReference type="Proteomes" id="UP000298595"/>
    </source>
</evidence>
<dbReference type="Gene3D" id="1.10.20.60">
    <property type="entry name" value="Glu-tRNAGln amidotransferase C subunit, N-terminal domain"/>
    <property type="match status" value="1"/>
</dbReference>
<dbReference type="SUPFAM" id="SSF141000">
    <property type="entry name" value="Glu-tRNAGln amidotransferase C subunit"/>
    <property type="match status" value="1"/>
</dbReference>
<dbReference type="PANTHER" id="PTHR15004">
    <property type="entry name" value="GLUTAMYL-TRNA(GLN) AMIDOTRANSFERASE SUBUNIT C, MITOCHONDRIAL"/>
    <property type="match status" value="1"/>
</dbReference>
<dbReference type="Proteomes" id="UP000298595">
    <property type="component" value="Plasmid p1"/>
</dbReference>
<dbReference type="InterPro" id="IPR003837">
    <property type="entry name" value="GatC"/>
</dbReference>
<geneLocation type="plasmid" evidence="6 9">
    <name>p1</name>
</geneLocation>
<dbReference type="AlphaFoldDB" id="A0A060DST9"/>
<dbReference type="GeneID" id="56451185"/>
<dbReference type="EMBL" id="CP007794">
    <property type="protein sequence ID" value="AIB14014.1"/>
    <property type="molecule type" value="Genomic_DNA"/>
</dbReference>
<keyword evidence="2" id="KW-0808">Transferase</keyword>
<dbReference type="EMBL" id="POWG01000006">
    <property type="protein sequence ID" value="PNQ99368.1"/>
    <property type="molecule type" value="Genomic_DNA"/>
</dbReference>
<comment type="function">
    <text evidence="1">Allows the formation of correctly charged Asn-tRNA(Asn) or Gln-tRNA(Gln) through the transamidation of misacylated Asp-tRNA(Asn) or Glu-tRNA(Gln) in organisms which lack either or both of asparaginyl-tRNA or glutaminyl-tRNA synthetases. The reaction takes place in the presence of glutamine and ATP through an activated phospho-Asp-tRNA(Asn) or phospho-Glu-tRNA(Gln).</text>
</comment>
<dbReference type="GO" id="GO:0070681">
    <property type="term" value="P:glutaminyl-tRNAGln biosynthesis via transamidation"/>
    <property type="evidence" value="ECO:0007669"/>
    <property type="project" value="TreeGrafter"/>
</dbReference>
<comment type="catalytic activity">
    <reaction evidence="1">
        <text>L-aspartyl-tRNA(Asn) + L-glutamine + ATP + H2O = L-asparaginyl-tRNA(Asn) + L-glutamate + ADP + phosphate + 2 H(+)</text>
        <dbReference type="Rhea" id="RHEA:14513"/>
        <dbReference type="Rhea" id="RHEA-COMP:9674"/>
        <dbReference type="Rhea" id="RHEA-COMP:9677"/>
        <dbReference type="ChEBI" id="CHEBI:15377"/>
        <dbReference type="ChEBI" id="CHEBI:15378"/>
        <dbReference type="ChEBI" id="CHEBI:29985"/>
        <dbReference type="ChEBI" id="CHEBI:30616"/>
        <dbReference type="ChEBI" id="CHEBI:43474"/>
        <dbReference type="ChEBI" id="CHEBI:58359"/>
        <dbReference type="ChEBI" id="CHEBI:78515"/>
        <dbReference type="ChEBI" id="CHEBI:78516"/>
        <dbReference type="ChEBI" id="CHEBI:456216"/>
    </reaction>
</comment>
<comment type="subunit">
    <text evidence="1">Heterotrimer of A, B and C subunits.</text>
</comment>
<dbReference type="PANTHER" id="PTHR15004:SF0">
    <property type="entry name" value="GLUTAMYL-TRNA(GLN) AMIDOTRANSFERASE SUBUNIT C, MITOCHONDRIAL"/>
    <property type="match status" value="1"/>
</dbReference>
<geneLocation type="plasmid" evidence="2 7">
    <name>AbAZ39_p1</name>
</geneLocation>
<dbReference type="GO" id="GO:0006412">
    <property type="term" value="P:translation"/>
    <property type="evidence" value="ECO:0007669"/>
    <property type="project" value="UniProtKB-UniRule"/>
</dbReference>
<reference evidence="5 8" key="2">
    <citation type="submission" date="2018-01" db="EMBL/GenBank/DDBJ databases">
        <title>Whole genome sequence of Azospirillum brasilense REC3 isolated from strawberry roots.</title>
        <authorList>
            <person name="Fontana C.A."/>
            <person name="Salazar S.M."/>
            <person name="Bassi D."/>
            <person name="Puglisi E."/>
            <person name="Lovaisa N.C."/>
            <person name="Toffoli L.M."/>
            <person name="Pedraza R."/>
            <person name="Cocconcelli P.S."/>
        </authorList>
    </citation>
    <scope>NUCLEOTIDE SEQUENCE [LARGE SCALE GENOMIC DNA]</scope>
    <source>
        <strain evidence="5 8">REC3</strain>
        <plasmid evidence="5">p4unnamed</plasmid>
    </source>
</reference>
<dbReference type="KEGG" id="aare:D3093_14895"/>
<gene>
    <name evidence="1 4" type="primary">gatC</name>
    <name evidence="2" type="ORF">ABAZ39_18995</name>
    <name evidence="4" type="ORF">ACJ41P_20955</name>
    <name evidence="5" type="ORF">C1S70_07325</name>
    <name evidence="6" type="ORF">D3093_14895</name>
    <name evidence="3" type="ORF">FH063_005590</name>
</gene>
<dbReference type="Proteomes" id="UP000325333">
    <property type="component" value="Unassembled WGS sequence"/>
</dbReference>
<reference evidence="4 11" key="5">
    <citation type="submission" date="2024-11" db="EMBL/GenBank/DDBJ databases">
        <title>Draft genome sequences of two bacteria associated to sugarcane roots in Colombia.</title>
        <authorList>
            <person name="Pardo-Diaz S."/>
            <person name="Masmela-Mendoza J."/>
            <person name="Delgadillo-Duran P."/>
            <person name="Bautista E.J."/>
            <person name="Rojas-Tapias D.F."/>
        </authorList>
    </citation>
    <scope>NUCLEOTIDE SEQUENCE [LARGE SCALE GENOMIC DNA]</scope>
    <source>
        <strain evidence="4 11">Ap18</strain>
    </source>
</reference>
<dbReference type="EC" id="6.3.5.-" evidence="1"/>
<dbReference type="Pfam" id="PF02686">
    <property type="entry name" value="GatC"/>
    <property type="match status" value="1"/>
</dbReference>
<accession>A0A060DST9</accession>
<protein>
    <recommendedName>
        <fullName evidence="1">Aspartyl/glutamyl-tRNA(Asn/Gln) amidotransferase subunit C</fullName>
        <shortName evidence="1">Asp/Glu-ADT subunit C</shortName>
        <ecNumber evidence="1">6.3.5.-</ecNumber>
    </recommendedName>
</protein>
<keyword evidence="11" id="KW-1185">Reference proteome</keyword>
<reference evidence="6 9" key="3">
    <citation type="submission" date="2018-09" db="EMBL/GenBank/DDBJ databases">
        <title>Whole genome based analysis of evolution and adaptive divergence in Indian and Brazilian strains of Azospirillum brasilense.</title>
        <authorList>
            <person name="Singh C."/>
            <person name="Tripathi A.K."/>
        </authorList>
    </citation>
    <scope>NUCLEOTIDE SEQUENCE [LARGE SCALE GENOMIC DNA]</scope>
    <source>
        <strain evidence="6 9">MTCC4035</strain>
        <plasmid evidence="6 9">p1</plasmid>
    </source>
</reference>
<dbReference type="Proteomes" id="UP001628281">
    <property type="component" value="Unassembled WGS sequence"/>
</dbReference>
<comment type="catalytic activity">
    <reaction evidence="1">
        <text>L-glutamyl-tRNA(Gln) + L-glutamine + ATP + H2O = L-glutaminyl-tRNA(Gln) + L-glutamate + ADP + phosphate + H(+)</text>
        <dbReference type="Rhea" id="RHEA:17521"/>
        <dbReference type="Rhea" id="RHEA-COMP:9681"/>
        <dbReference type="Rhea" id="RHEA-COMP:9684"/>
        <dbReference type="ChEBI" id="CHEBI:15377"/>
        <dbReference type="ChEBI" id="CHEBI:15378"/>
        <dbReference type="ChEBI" id="CHEBI:29985"/>
        <dbReference type="ChEBI" id="CHEBI:30616"/>
        <dbReference type="ChEBI" id="CHEBI:43474"/>
        <dbReference type="ChEBI" id="CHEBI:58359"/>
        <dbReference type="ChEBI" id="CHEBI:78520"/>
        <dbReference type="ChEBI" id="CHEBI:78521"/>
        <dbReference type="ChEBI" id="CHEBI:456216"/>
    </reaction>
</comment>
<dbReference type="NCBIfam" id="TIGR00135">
    <property type="entry name" value="gatC"/>
    <property type="match status" value="1"/>
</dbReference>